<organism evidence="1 2">
    <name type="scientific">Reticulomyxa filosa</name>
    <dbReference type="NCBI Taxonomy" id="46433"/>
    <lineage>
        <taxon>Eukaryota</taxon>
        <taxon>Sar</taxon>
        <taxon>Rhizaria</taxon>
        <taxon>Retaria</taxon>
        <taxon>Foraminifera</taxon>
        <taxon>Monothalamids</taxon>
        <taxon>Reticulomyxidae</taxon>
        <taxon>Reticulomyxa</taxon>
    </lineage>
</organism>
<evidence type="ECO:0000313" key="2">
    <source>
        <dbReference type="Proteomes" id="UP000023152"/>
    </source>
</evidence>
<name>X6LQ14_RETFI</name>
<accession>X6LQ14</accession>
<comment type="caution">
    <text evidence="1">The sequence shown here is derived from an EMBL/GenBank/DDBJ whole genome shotgun (WGS) entry which is preliminary data.</text>
</comment>
<reference evidence="1 2" key="1">
    <citation type="journal article" date="2013" name="Curr. Biol.">
        <title>The Genome of the Foraminiferan Reticulomyxa filosa.</title>
        <authorList>
            <person name="Glockner G."/>
            <person name="Hulsmann N."/>
            <person name="Schleicher M."/>
            <person name="Noegel A.A."/>
            <person name="Eichinger L."/>
            <person name="Gallinger C."/>
            <person name="Pawlowski J."/>
            <person name="Sierra R."/>
            <person name="Euteneuer U."/>
            <person name="Pillet L."/>
            <person name="Moustafa A."/>
            <person name="Platzer M."/>
            <person name="Groth M."/>
            <person name="Szafranski K."/>
            <person name="Schliwa M."/>
        </authorList>
    </citation>
    <scope>NUCLEOTIDE SEQUENCE [LARGE SCALE GENOMIC DNA]</scope>
</reference>
<dbReference type="EMBL" id="ASPP01033851">
    <property type="protein sequence ID" value="ETO03237.1"/>
    <property type="molecule type" value="Genomic_DNA"/>
</dbReference>
<protein>
    <submittedName>
        <fullName evidence="1">Uncharacterized protein</fullName>
    </submittedName>
</protein>
<dbReference type="AlphaFoldDB" id="X6LQ14"/>
<keyword evidence="2" id="KW-1185">Reference proteome</keyword>
<dbReference type="Proteomes" id="UP000023152">
    <property type="component" value="Unassembled WGS sequence"/>
</dbReference>
<sequence length="157" mass="18357">MVNRLTPISSSNSEYFEMNLVIGHEDHSMYLSLCKTSIYILIRIDNRLMKTIPSDTHLNKIGSIKNKDCTLIKPCNDINVKHKEWLKYYIKDAFILRNNKSSEVMKHLYCSNIFPCKEKLPSIVENWSYRPAQGNAENCYLRNHNIGYRIRLGDIIS</sequence>
<proteinExistence type="predicted"/>
<evidence type="ECO:0000313" key="1">
    <source>
        <dbReference type="EMBL" id="ETO03237.1"/>
    </source>
</evidence>
<gene>
    <name evidence="1" type="ORF">RFI_34173</name>
</gene>